<dbReference type="RefSeq" id="WP_258706572.1">
    <property type="nucleotide sequence ID" value="NZ_CP087165.1"/>
</dbReference>
<reference evidence="1 2" key="1">
    <citation type="submission" date="2024-05" db="EMBL/GenBank/DDBJ databases">
        <title>Sequence of Lycoming College course isolates.</title>
        <authorList>
            <person name="Reigle C.A."/>
            <person name="Newman J.D."/>
        </authorList>
    </citation>
    <scope>NUCLEOTIDE SEQUENCE [LARGE SCALE GENOMIC DNA]</scope>
    <source>
        <strain evidence="1 2">CAR-09</strain>
    </source>
</reference>
<comment type="caution">
    <text evidence="1">The sequence shown here is derived from an EMBL/GenBank/DDBJ whole genome shotgun (WGS) entry which is preliminary data.</text>
</comment>
<sequence length="56" mass="5929">MVMFCRLSLLILVAGTLLGDIVIASVGLLALCAAAVYHNVQQDTPQEEPQEPGFTA</sequence>
<protein>
    <submittedName>
        <fullName evidence="1">Uncharacterized protein</fullName>
    </submittedName>
</protein>
<organism evidence="1 2">
    <name type="scientific">Pseudomonas sichuanensis</name>
    <dbReference type="NCBI Taxonomy" id="2213015"/>
    <lineage>
        <taxon>Bacteria</taxon>
        <taxon>Pseudomonadati</taxon>
        <taxon>Pseudomonadota</taxon>
        <taxon>Gammaproteobacteria</taxon>
        <taxon>Pseudomonadales</taxon>
        <taxon>Pseudomonadaceae</taxon>
        <taxon>Pseudomonas</taxon>
    </lineage>
</organism>
<keyword evidence="2" id="KW-1185">Reference proteome</keyword>
<accession>A0ABV0DCH4</accession>
<evidence type="ECO:0000313" key="2">
    <source>
        <dbReference type="Proteomes" id="UP001424532"/>
    </source>
</evidence>
<evidence type="ECO:0000313" key="1">
    <source>
        <dbReference type="EMBL" id="MEN8639472.1"/>
    </source>
</evidence>
<gene>
    <name evidence="1" type="ORF">ABFE88_07410</name>
</gene>
<proteinExistence type="predicted"/>
<dbReference type="Proteomes" id="UP001424532">
    <property type="component" value="Unassembled WGS sequence"/>
</dbReference>
<dbReference type="EMBL" id="JBDLYL010000006">
    <property type="protein sequence ID" value="MEN8639472.1"/>
    <property type="molecule type" value="Genomic_DNA"/>
</dbReference>
<name>A0ABV0DCH4_9PSED</name>